<evidence type="ECO:0000256" key="7">
    <source>
        <dbReference type="SAM" id="Phobius"/>
    </source>
</evidence>
<evidence type="ECO:0000256" key="3">
    <source>
        <dbReference type="ARBA" id="ARBA00022679"/>
    </source>
</evidence>
<dbReference type="CDD" id="cd06551">
    <property type="entry name" value="LPLAT"/>
    <property type="match status" value="1"/>
</dbReference>
<evidence type="ECO:0000256" key="6">
    <source>
        <dbReference type="ARBA" id="ARBA00023136"/>
    </source>
</evidence>
<dbReference type="SUPFAM" id="SSF69593">
    <property type="entry name" value="Glycerol-3-phosphate (1)-acyltransferase"/>
    <property type="match status" value="1"/>
</dbReference>
<dbReference type="EMBL" id="JBHFFA010000007">
    <property type="protein sequence ID" value="KAL2612055.1"/>
    <property type="molecule type" value="Genomic_DNA"/>
</dbReference>
<feature type="domain" description="Phospholipid/glycerol acyltransferase" evidence="8">
    <location>
        <begin position="336"/>
        <end position="437"/>
    </location>
</feature>
<evidence type="ECO:0000256" key="5">
    <source>
        <dbReference type="ARBA" id="ARBA00022989"/>
    </source>
</evidence>
<dbReference type="SUPFAM" id="SSF56784">
    <property type="entry name" value="HAD-like"/>
    <property type="match status" value="1"/>
</dbReference>
<comment type="subcellular location">
    <subcellularLocation>
        <location evidence="1">Membrane</location>
        <topology evidence="1">Multi-pass membrane protein</topology>
    </subcellularLocation>
</comment>
<dbReference type="GO" id="GO:0016740">
    <property type="term" value="F:transferase activity"/>
    <property type="evidence" value="ECO:0007669"/>
    <property type="project" value="UniProtKB-KW"/>
</dbReference>
<feature type="transmembrane region" description="Helical" evidence="7">
    <location>
        <begin position="82"/>
        <end position="102"/>
    </location>
</feature>
<evidence type="ECO:0000313" key="9">
    <source>
        <dbReference type="EMBL" id="KAL2612055.1"/>
    </source>
</evidence>
<keyword evidence="5 7" id="KW-1133">Transmembrane helix</keyword>
<dbReference type="SMART" id="SM00563">
    <property type="entry name" value="PlsC"/>
    <property type="match status" value="1"/>
</dbReference>
<keyword evidence="10" id="KW-1185">Reference proteome</keyword>
<evidence type="ECO:0000256" key="2">
    <source>
        <dbReference type="ARBA" id="ARBA00007937"/>
    </source>
</evidence>
<evidence type="ECO:0000256" key="4">
    <source>
        <dbReference type="ARBA" id="ARBA00022692"/>
    </source>
</evidence>
<gene>
    <name evidence="9" type="ORF">R1flu_023747</name>
</gene>
<dbReference type="InterPro" id="IPR036412">
    <property type="entry name" value="HAD-like_sf"/>
</dbReference>
<name>A0ABD1XTD9_9MARC</name>
<organism evidence="9 10">
    <name type="scientific">Riccia fluitans</name>
    <dbReference type="NCBI Taxonomy" id="41844"/>
    <lineage>
        <taxon>Eukaryota</taxon>
        <taxon>Viridiplantae</taxon>
        <taxon>Streptophyta</taxon>
        <taxon>Embryophyta</taxon>
        <taxon>Marchantiophyta</taxon>
        <taxon>Marchantiopsida</taxon>
        <taxon>Marchantiidae</taxon>
        <taxon>Marchantiales</taxon>
        <taxon>Ricciaceae</taxon>
        <taxon>Riccia</taxon>
    </lineage>
</organism>
<dbReference type="Proteomes" id="UP001605036">
    <property type="component" value="Unassembled WGS sequence"/>
</dbReference>
<comment type="similarity">
    <text evidence="2">Belongs to the GPAT/DAPAT family.</text>
</comment>
<keyword evidence="3" id="KW-0808">Transferase</keyword>
<dbReference type="Pfam" id="PF01553">
    <property type="entry name" value="Acyltransferase"/>
    <property type="match status" value="1"/>
</dbReference>
<accession>A0ABD1XTD9</accession>
<feature type="transmembrane region" description="Helical" evidence="7">
    <location>
        <begin position="274"/>
        <end position="296"/>
    </location>
</feature>
<dbReference type="Gene3D" id="3.40.50.1000">
    <property type="entry name" value="HAD superfamily/HAD-like"/>
    <property type="match status" value="1"/>
</dbReference>
<dbReference type="Pfam" id="PF23270">
    <property type="entry name" value="HAD_RAM2_N"/>
    <property type="match status" value="1"/>
</dbReference>
<dbReference type="AlphaFoldDB" id="A0ABD1XTD9"/>
<dbReference type="InterPro" id="IPR023214">
    <property type="entry name" value="HAD_sf"/>
</dbReference>
<keyword evidence="4 7" id="KW-0812">Transmembrane</keyword>
<evidence type="ECO:0000259" key="8">
    <source>
        <dbReference type="SMART" id="SM00563"/>
    </source>
</evidence>
<comment type="caution">
    <text evidence="9">The sequence shown here is derived from an EMBL/GenBank/DDBJ whole genome shotgun (WGS) entry which is preliminary data.</text>
</comment>
<dbReference type="PANTHER" id="PTHR15486:SF96">
    <property type="entry name" value="LIPID DROPLET-REGULATING VLDL ASSEMBLY FACTOR AUP1"/>
    <property type="match status" value="1"/>
</dbReference>
<protein>
    <recommendedName>
        <fullName evidence="8">Phospholipid/glycerol acyltransferase domain-containing protein</fullName>
    </recommendedName>
</protein>
<evidence type="ECO:0000313" key="10">
    <source>
        <dbReference type="Proteomes" id="UP001605036"/>
    </source>
</evidence>
<dbReference type="GO" id="GO:0016020">
    <property type="term" value="C:membrane"/>
    <property type="evidence" value="ECO:0007669"/>
    <property type="project" value="UniProtKB-SubCell"/>
</dbReference>
<reference evidence="9 10" key="1">
    <citation type="submission" date="2024-09" db="EMBL/GenBank/DDBJ databases">
        <title>Chromosome-scale assembly of Riccia fluitans.</title>
        <authorList>
            <person name="Paukszto L."/>
            <person name="Sawicki J."/>
            <person name="Karawczyk K."/>
            <person name="Piernik-Szablinska J."/>
            <person name="Szczecinska M."/>
            <person name="Mazdziarz M."/>
        </authorList>
    </citation>
    <scope>NUCLEOTIDE SEQUENCE [LARGE SCALE GENOMIC DNA]</scope>
    <source>
        <strain evidence="9">Rf_01</strain>
        <tissue evidence="9">Aerial parts of the thallus</tissue>
    </source>
</reference>
<sequence length="537" mass="59874">MNRIWPGLLLCDPLSHRDPAKVSSMLKFRDSRQIVQVFEDIVQCRSECREGQRIVSDLDGTLLRGRSSFPYFMLIAFEVGGYFRSVLLLLIAPIIWLLYNFVSEAAGIKLMIFVSFAGLKVSGIQVAARAVLPRFYCEDVHPETWRVLSSFGKRYILSANPRIMIEVFAKEYLGADEVIGTEIEVTNGGRATGFVKAPGVLVGKQKARALRRFFGTQVPEVGVGDRESDYEFISMCKEGYIVPEGVRREAVRKESLQRPMIFHDGRFARRPTPLVALVILAYMPFGFILAVIRLAGATLLPISWALNYLRILGVTIKVKGTPPPRVTSEDDGTSGVLFVCSHRTLLDPVMLSFALGRQVTCVTYSISRLCEAISPIKTVPLSRNREKDAEMIRRLLAVGDLAICPEGTTCREPFLLRFSALFAELTDRIVPVAMSNKMTMFHGTTATGWKGMDPFYFLMDIAPTYEVNFLEQLPRQLTCAGGKSSHEVANYIQRLIAGTLGFQCTSFTRKDKYRVLAGNDGSVVPKKNSLFNKVAGC</sequence>
<proteinExistence type="inferred from homology"/>
<dbReference type="InterPro" id="IPR056462">
    <property type="entry name" value="HAD_RAM2/GPAT1-8"/>
</dbReference>
<dbReference type="PANTHER" id="PTHR15486">
    <property type="entry name" value="ANCIENT UBIQUITOUS PROTEIN"/>
    <property type="match status" value="1"/>
</dbReference>
<evidence type="ECO:0000256" key="1">
    <source>
        <dbReference type="ARBA" id="ARBA00004141"/>
    </source>
</evidence>
<dbReference type="InterPro" id="IPR002123">
    <property type="entry name" value="Plipid/glycerol_acylTrfase"/>
</dbReference>
<keyword evidence="6 7" id="KW-0472">Membrane</keyword>